<protein>
    <submittedName>
        <fullName evidence="1">Uncharacterized protein</fullName>
    </submittedName>
</protein>
<sequence>MARRRKRGRLEGKELGFKGGGNVGLGTDLGRSRRELALGGIDRYLMPSTQDTGWYLDIRSWYKVSSMILVGYQRVP</sequence>
<reference evidence="2" key="1">
    <citation type="submission" date="2013-06" db="EMBL/GenBank/DDBJ databases">
        <authorList>
            <person name="Zhao Q."/>
        </authorList>
    </citation>
    <scope>NUCLEOTIDE SEQUENCE</scope>
    <source>
        <strain evidence="2">cv. W1943</strain>
    </source>
</reference>
<evidence type="ECO:0000313" key="2">
    <source>
        <dbReference type="Proteomes" id="UP000008022"/>
    </source>
</evidence>
<organism evidence="1 2">
    <name type="scientific">Oryza rufipogon</name>
    <name type="common">Brownbeard rice</name>
    <name type="synonym">Asian wild rice</name>
    <dbReference type="NCBI Taxonomy" id="4529"/>
    <lineage>
        <taxon>Eukaryota</taxon>
        <taxon>Viridiplantae</taxon>
        <taxon>Streptophyta</taxon>
        <taxon>Embryophyta</taxon>
        <taxon>Tracheophyta</taxon>
        <taxon>Spermatophyta</taxon>
        <taxon>Magnoliopsida</taxon>
        <taxon>Liliopsida</taxon>
        <taxon>Poales</taxon>
        <taxon>Poaceae</taxon>
        <taxon>BOP clade</taxon>
        <taxon>Oryzoideae</taxon>
        <taxon>Oryzeae</taxon>
        <taxon>Oryzinae</taxon>
        <taxon>Oryza</taxon>
    </lineage>
</organism>
<evidence type="ECO:0000313" key="1">
    <source>
        <dbReference type="EnsemblPlants" id="ORUFI02G20880.1"/>
    </source>
</evidence>
<dbReference type="EnsemblPlants" id="ORUFI02G20880.1">
    <property type="protein sequence ID" value="ORUFI02G20880.1"/>
    <property type="gene ID" value="ORUFI02G20880"/>
</dbReference>
<accession>A0A0E0NG59</accession>
<reference evidence="1" key="2">
    <citation type="submission" date="2015-06" db="UniProtKB">
        <authorList>
            <consortium name="EnsemblPlants"/>
        </authorList>
    </citation>
    <scope>IDENTIFICATION</scope>
</reference>
<dbReference type="Proteomes" id="UP000008022">
    <property type="component" value="Unassembled WGS sequence"/>
</dbReference>
<proteinExistence type="predicted"/>
<keyword evidence="2" id="KW-1185">Reference proteome</keyword>
<dbReference type="AlphaFoldDB" id="A0A0E0NG59"/>
<dbReference type="Gramene" id="ORUFI02G20880.1">
    <property type="protein sequence ID" value="ORUFI02G20880.1"/>
    <property type="gene ID" value="ORUFI02G20880"/>
</dbReference>
<dbReference type="HOGENOM" id="CLU_2658834_0_0_1"/>
<name>A0A0E0NG59_ORYRU</name>